<dbReference type="Proteomes" id="UP001066276">
    <property type="component" value="Chromosome 6"/>
</dbReference>
<evidence type="ECO:0000313" key="2">
    <source>
        <dbReference type="EMBL" id="KAJ1145468.1"/>
    </source>
</evidence>
<evidence type="ECO:0000256" key="1">
    <source>
        <dbReference type="SAM" id="MobiDB-lite"/>
    </source>
</evidence>
<protein>
    <submittedName>
        <fullName evidence="2">Uncharacterized protein</fullName>
    </submittedName>
</protein>
<feature type="region of interest" description="Disordered" evidence="1">
    <location>
        <begin position="48"/>
        <end position="84"/>
    </location>
</feature>
<comment type="caution">
    <text evidence="2">The sequence shown here is derived from an EMBL/GenBank/DDBJ whole genome shotgun (WGS) entry which is preliminary data.</text>
</comment>
<dbReference type="AlphaFoldDB" id="A0AAV7R3X7"/>
<gene>
    <name evidence="2" type="ORF">NDU88_011754</name>
</gene>
<accession>A0AAV7R3X7</accession>
<organism evidence="2 3">
    <name type="scientific">Pleurodeles waltl</name>
    <name type="common">Iberian ribbed newt</name>
    <dbReference type="NCBI Taxonomy" id="8319"/>
    <lineage>
        <taxon>Eukaryota</taxon>
        <taxon>Metazoa</taxon>
        <taxon>Chordata</taxon>
        <taxon>Craniata</taxon>
        <taxon>Vertebrata</taxon>
        <taxon>Euteleostomi</taxon>
        <taxon>Amphibia</taxon>
        <taxon>Batrachia</taxon>
        <taxon>Caudata</taxon>
        <taxon>Salamandroidea</taxon>
        <taxon>Salamandridae</taxon>
        <taxon>Pleurodelinae</taxon>
        <taxon>Pleurodeles</taxon>
    </lineage>
</organism>
<sequence>MGASRSAEPQTTVKARPPHQASAGRRGRLIRRGPPSCRGPVLRLQCLGAEPSARGQQRRPVAWPQLPGSLLSPSHRGGCLQASV</sequence>
<name>A0AAV7R3X7_PLEWA</name>
<reference evidence="2" key="1">
    <citation type="journal article" date="2022" name="bioRxiv">
        <title>Sequencing and chromosome-scale assembly of the giantPleurodeles waltlgenome.</title>
        <authorList>
            <person name="Brown T."/>
            <person name="Elewa A."/>
            <person name="Iarovenko S."/>
            <person name="Subramanian E."/>
            <person name="Araus A.J."/>
            <person name="Petzold A."/>
            <person name="Susuki M."/>
            <person name="Suzuki K.-i.T."/>
            <person name="Hayashi T."/>
            <person name="Toyoda A."/>
            <person name="Oliveira C."/>
            <person name="Osipova E."/>
            <person name="Leigh N.D."/>
            <person name="Simon A."/>
            <person name="Yun M.H."/>
        </authorList>
    </citation>
    <scope>NUCLEOTIDE SEQUENCE</scope>
    <source>
        <strain evidence="2">20211129_DDA</strain>
        <tissue evidence="2">Liver</tissue>
    </source>
</reference>
<keyword evidence="3" id="KW-1185">Reference proteome</keyword>
<proteinExistence type="predicted"/>
<dbReference type="EMBL" id="JANPWB010000010">
    <property type="protein sequence ID" value="KAJ1145468.1"/>
    <property type="molecule type" value="Genomic_DNA"/>
</dbReference>
<feature type="region of interest" description="Disordered" evidence="1">
    <location>
        <begin position="1"/>
        <end position="36"/>
    </location>
</feature>
<evidence type="ECO:0000313" key="3">
    <source>
        <dbReference type="Proteomes" id="UP001066276"/>
    </source>
</evidence>